<gene>
    <name evidence="1" type="ORF">HHL20_02715</name>
</gene>
<name>A0A7Y0A424_9FLAO</name>
<evidence type="ECO:0000313" key="2">
    <source>
        <dbReference type="Proteomes" id="UP000552615"/>
    </source>
</evidence>
<sequence length="217" mass="24804">MKKNILIMMLPFILAGCKDFKKSIDDTLSANRSAGDSLQGTATLENGSVNLEDTNNSKEQDAPFASKPEKLNLAEQQLRDLPRFKGKLIYIYQDIHFYADGRIIVKLQTPENPNFVDEYTYSNGQWQQPEPVLLSKNDDVQADLISLDKIPFKNANNVYKILIEKGKEIGSNNENQVINAGLRRNKIVWHPGTINSERYRYDIEYNEDGTLKSFEQQ</sequence>
<proteinExistence type="predicted"/>
<dbReference type="Proteomes" id="UP000552615">
    <property type="component" value="Unassembled WGS sequence"/>
</dbReference>
<dbReference type="AlphaFoldDB" id="A0A7Y0A424"/>
<organism evidence="1 2">
    <name type="scientific">Chryseobacterium cheonjiense</name>
    <dbReference type="NCBI Taxonomy" id="2728845"/>
    <lineage>
        <taxon>Bacteria</taxon>
        <taxon>Pseudomonadati</taxon>
        <taxon>Bacteroidota</taxon>
        <taxon>Flavobacteriia</taxon>
        <taxon>Flavobacteriales</taxon>
        <taxon>Weeksellaceae</taxon>
        <taxon>Chryseobacterium group</taxon>
        <taxon>Chryseobacterium</taxon>
    </lineage>
</organism>
<keyword evidence="2" id="KW-1185">Reference proteome</keyword>
<reference evidence="1 2" key="1">
    <citation type="submission" date="2020-04" db="EMBL/GenBank/DDBJ databases">
        <title>Chryseobacterium sp. RJ-7-14 sp. nov., isolated from Jeju soil.</title>
        <authorList>
            <person name="Dahal R.H."/>
            <person name="Chaudhary D.K."/>
        </authorList>
    </citation>
    <scope>NUCLEOTIDE SEQUENCE [LARGE SCALE GENOMIC DNA]</scope>
    <source>
        <strain evidence="1 2">RJ-7-14</strain>
    </source>
</reference>
<dbReference type="EMBL" id="JABBGF010000001">
    <property type="protein sequence ID" value="NML56248.1"/>
    <property type="molecule type" value="Genomic_DNA"/>
</dbReference>
<comment type="caution">
    <text evidence="1">The sequence shown here is derived from an EMBL/GenBank/DDBJ whole genome shotgun (WGS) entry which is preliminary data.</text>
</comment>
<dbReference type="RefSeq" id="WP_169229653.1">
    <property type="nucleotide sequence ID" value="NZ_JABBGF010000001.1"/>
</dbReference>
<dbReference type="PROSITE" id="PS51257">
    <property type="entry name" value="PROKAR_LIPOPROTEIN"/>
    <property type="match status" value="1"/>
</dbReference>
<accession>A0A7Y0A424</accession>
<protein>
    <submittedName>
        <fullName evidence="1">Uncharacterized protein</fullName>
    </submittedName>
</protein>
<evidence type="ECO:0000313" key="1">
    <source>
        <dbReference type="EMBL" id="NML56248.1"/>
    </source>
</evidence>